<keyword evidence="2" id="KW-1185">Reference proteome</keyword>
<accession>A0A9P8NVT5</accession>
<protein>
    <submittedName>
        <fullName evidence="1">Uncharacterized protein</fullName>
    </submittedName>
</protein>
<dbReference type="Proteomes" id="UP000788993">
    <property type="component" value="Unassembled WGS sequence"/>
</dbReference>
<organism evidence="1 2">
    <name type="scientific">Ogataea polymorpha</name>
    <dbReference type="NCBI Taxonomy" id="460523"/>
    <lineage>
        <taxon>Eukaryota</taxon>
        <taxon>Fungi</taxon>
        <taxon>Dikarya</taxon>
        <taxon>Ascomycota</taxon>
        <taxon>Saccharomycotina</taxon>
        <taxon>Pichiomycetes</taxon>
        <taxon>Pichiales</taxon>
        <taxon>Pichiaceae</taxon>
        <taxon>Ogataea</taxon>
    </lineage>
</organism>
<name>A0A9P8NVT5_9ASCO</name>
<evidence type="ECO:0000313" key="1">
    <source>
        <dbReference type="EMBL" id="KAH3660645.1"/>
    </source>
</evidence>
<evidence type="ECO:0000313" key="2">
    <source>
        <dbReference type="Proteomes" id="UP000788993"/>
    </source>
</evidence>
<gene>
    <name evidence="1" type="ORF">OGATHE_004977</name>
</gene>
<comment type="caution">
    <text evidence="1">The sequence shown here is derived from an EMBL/GenBank/DDBJ whole genome shotgun (WGS) entry which is preliminary data.</text>
</comment>
<reference evidence="1" key="1">
    <citation type="journal article" date="2021" name="Open Biol.">
        <title>Shared evolutionary footprints suggest mitochondrial oxidative damage underlies multiple complex I losses in fungi.</title>
        <authorList>
            <person name="Schikora-Tamarit M.A."/>
            <person name="Marcet-Houben M."/>
            <person name="Nosek J."/>
            <person name="Gabaldon T."/>
        </authorList>
    </citation>
    <scope>NUCLEOTIDE SEQUENCE</scope>
    <source>
        <strain evidence="1">NCAIM Y.01608</strain>
    </source>
</reference>
<sequence>MENEILLAFLETRVARLAQLVQFLELVADKHKSECLAQLVLSIEALADVSDDVGLVCGLLPGQVHENPRMLQQLGRGRPATVVDVQTLENEVFCVVGNMLPILVVENHKIVAAHLVEKLLWRLGPDRRVASYQNERNDAQRPYIAGHGVAAFSQPVQLAVALGCIDLGSNVAVRARHSGEFLRGGLSQLSRDTKVRKHHGRLVVRREIQHVFRFDVSVDNSVAVQVINGREQLVNDVAGVGLGEGGLLDESVEQLASCRQLGHDVEIVLCFEPVQQPDYVVVLDGLENLDFAQNGVQMALEPRLENDLDGHGLACFLHHSLSHSAKRACSKRFQKLVLSFLVGVREFVEQPVHTEELNK</sequence>
<proteinExistence type="predicted"/>
<reference evidence="1" key="2">
    <citation type="submission" date="2021-01" db="EMBL/GenBank/DDBJ databases">
        <authorList>
            <person name="Schikora-Tamarit M.A."/>
        </authorList>
    </citation>
    <scope>NUCLEOTIDE SEQUENCE</scope>
    <source>
        <strain evidence="1">NCAIM Y.01608</strain>
    </source>
</reference>
<dbReference type="AlphaFoldDB" id="A0A9P8NVT5"/>
<dbReference type="EMBL" id="JAEUBD010001468">
    <property type="protein sequence ID" value="KAH3660645.1"/>
    <property type="molecule type" value="Genomic_DNA"/>
</dbReference>